<evidence type="ECO:0000256" key="2">
    <source>
        <dbReference type="ARBA" id="ARBA00022833"/>
    </source>
</evidence>
<keyword evidence="1 3" id="KW-0479">Metal-binding</keyword>
<dbReference type="OrthoDB" id="25414at2759"/>
<feature type="compositionally biased region" description="Low complexity" evidence="4">
    <location>
        <begin position="536"/>
        <end position="550"/>
    </location>
</feature>
<keyword evidence="2 3" id="KW-0862">Zinc</keyword>
<proteinExistence type="predicted"/>
<evidence type="ECO:0000256" key="3">
    <source>
        <dbReference type="PROSITE-ProRule" id="PRU00125"/>
    </source>
</evidence>
<keyword evidence="7" id="KW-1185">Reference proteome</keyword>
<protein>
    <recommendedName>
        <fullName evidence="5">LIM zinc-binding domain-containing protein</fullName>
    </recommendedName>
</protein>
<dbReference type="Pfam" id="PF12315">
    <property type="entry name" value="DA1-like"/>
    <property type="match status" value="1"/>
</dbReference>
<dbReference type="PROSITE" id="PS50023">
    <property type="entry name" value="LIM_DOMAIN_2"/>
    <property type="match status" value="1"/>
</dbReference>
<comment type="caution">
    <text evidence="6">The sequence shown here is derived from an EMBL/GenBank/DDBJ whole genome shotgun (WGS) entry which is preliminary data.</text>
</comment>
<dbReference type="CDD" id="cd09396">
    <property type="entry name" value="LIM_DA1"/>
    <property type="match status" value="1"/>
</dbReference>
<evidence type="ECO:0000259" key="5">
    <source>
        <dbReference type="PROSITE" id="PS50023"/>
    </source>
</evidence>
<evidence type="ECO:0000313" key="6">
    <source>
        <dbReference type="EMBL" id="KAF8397387.1"/>
    </source>
</evidence>
<evidence type="ECO:0000256" key="4">
    <source>
        <dbReference type="SAM" id="MobiDB-lite"/>
    </source>
</evidence>
<evidence type="ECO:0000313" key="7">
    <source>
        <dbReference type="Proteomes" id="UP000655225"/>
    </source>
</evidence>
<organism evidence="6 7">
    <name type="scientific">Tetracentron sinense</name>
    <name type="common">Spur-leaf</name>
    <dbReference type="NCBI Taxonomy" id="13715"/>
    <lineage>
        <taxon>Eukaryota</taxon>
        <taxon>Viridiplantae</taxon>
        <taxon>Streptophyta</taxon>
        <taxon>Embryophyta</taxon>
        <taxon>Tracheophyta</taxon>
        <taxon>Spermatophyta</taxon>
        <taxon>Magnoliopsida</taxon>
        <taxon>Trochodendrales</taxon>
        <taxon>Trochodendraceae</taxon>
        <taxon>Tetracentron</taxon>
    </lineage>
</organism>
<dbReference type="EMBL" id="JABCRI010000011">
    <property type="protein sequence ID" value="KAF8397387.1"/>
    <property type="molecule type" value="Genomic_DNA"/>
</dbReference>
<dbReference type="Proteomes" id="UP000655225">
    <property type="component" value="Unassembled WGS sequence"/>
</dbReference>
<dbReference type="GO" id="GO:0043130">
    <property type="term" value="F:ubiquitin binding"/>
    <property type="evidence" value="ECO:0007669"/>
    <property type="project" value="TreeGrafter"/>
</dbReference>
<keyword evidence="3" id="KW-0440">LIM domain</keyword>
<dbReference type="InterPro" id="IPR045218">
    <property type="entry name" value="DA1-like"/>
</dbReference>
<name>A0A834Z5J1_TETSI</name>
<evidence type="ECO:0000256" key="1">
    <source>
        <dbReference type="ARBA" id="ARBA00022723"/>
    </source>
</evidence>
<dbReference type="Gene3D" id="2.10.110.10">
    <property type="entry name" value="Cysteine Rich Protein"/>
    <property type="match status" value="1"/>
</dbReference>
<gene>
    <name evidence="6" type="ORF">HHK36_016300</name>
</gene>
<dbReference type="PANTHER" id="PTHR24209">
    <property type="entry name" value="PROTEIN DA1-RELATED 2"/>
    <property type="match status" value="1"/>
</dbReference>
<dbReference type="SUPFAM" id="SSF57716">
    <property type="entry name" value="Glucocorticoid receptor-like (DNA-binding domain)"/>
    <property type="match status" value="1"/>
</dbReference>
<dbReference type="PROSITE" id="PS00478">
    <property type="entry name" value="LIM_DOMAIN_1"/>
    <property type="match status" value="1"/>
</dbReference>
<dbReference type="OMA" id="SCFKEMT"/>
<dbReference type="GO" id="GO:0046872">
    <property type="term" value="F:metal ion binding"/>
    <property type="evidence" value="ECO:0007669"/>
    <property type="project" value="UniProtKB-KW"/>
</dbReference>
<dbReference type="InterPro" id="IPR001781">
    <property type="entry name" value="Znf_LIM"/>
</dbReference>
<dbReference type="InterPro" id="IPR022087">
    <property type="entry name" value="DA1-like_dom"/>
</dbReference>
<feature type="region of interest" description="Disordered" evidence="4">
    <location>
        <begin position="529"/>
        <end position="554"/>
    </location>
</feature>
<dbReference type="Pfam" id="PF00412">
    <property type="entry name" value="LIM"/>
    <property type="match status" value="1"/>
</dbReference>
<reference evidence="6 7" key="1">
    <citation type="submission" date="2020-04" db="EMBL/GenBank/DDBJ databases">
        <title>Plant Genome Project.</title>
        <authorList>
            <person name="Zhang R.-G."/>
        </authorList>
    </citation>
    <scope>NUCLEOTIDE SEQUENCE [LARGE SCALE GENOMIC DNA]</scope>
    <source>
        <strain evidence="6">YNK0</strain>
        <tissue evidence="6">Leaf</tissue>
    </source>
</reference>
<dbReference type="PANTHER" id="PTHR24209:SF7">
    <property type="entry name" value="PROTEIN DA1-RELATED 2"/>
    <property type="match status" value="1"/>
</dbReference>
<feature type="domain" description="LIM zinc-binding" evidence="5">
    <location>
        <begin position="230"/>
        <end position="290"/>
    </location>
</feature>
<sequence>MRTPPAASLYSHLFSAVHSLLFSDRPAHKIRTTTIFFLRLLNFLLHCFPRQESLSISHCSFHSHRFSLPFLSYSLLKMPPSSSLYFNTSTPFLPPNPAQIVSVSMSSSSGVNHLSQPCVYGQFISSYAERKSGFMKWLIKFFKGGSSRGVRNGRHPQFLGEENMDDRSRAENEEFDHAVALSLAEDLKKPNGYKKHTENDDNLARALQENLNMSSYPPHVPAQFYPRGYRFCGGCNNDIGCGKYLVCLGAFWHPGCFCCYSCGYPITEHEFSLSGRNPYHKPCFKELHHPKCEVCHEFIPTNRAGLIEYRSHPFWCQKYCPSHEHDNTTRCSSCERLEIALLPYSLLFVLKSWNAHYISLGDGRNLCLECMESAIMDTGDCQPLYHAIRDYYEGMNMRLDQQIPMLLVERQALNEAIEGEKNGNHRMPETRGLCLSEEQTVSTIHKKPRIGGNRLIGMGTYPHKLPRKCEITAILVLYGLPRLLTGSILAHELMHGWLRLNGYRNLSPEVEEGICQVLSHMWLESEVVPESTNMPSTSTASASSSSSSSKKGGKSDIEKKLGEFFIYQISHDTSSAYGEGFRAANAAVNRYGLRSTLNHIYLTGNLPL</sequence>
<accession>A0A834Z5J1</accession>
<dbReference type="SMART" id="SM00132">
    <property type="entry name" value="LIM"/>
    <property type="match status" value="1"/>
</dbReference>
<dbReference type="AlphaFoldDB" id="A0A834Z5J1"/>